<evidence type="ECO:0000259" key="6">
    <source>
        <dbReference type="Pfam" id="PF23948"/>
    </source>
</evidence>
<feature type="repeat" description="WD" evidence="3">
    <location>
        <begin position="1603"/>
        <end position="1634"/>
    </location>
</feature>
<evidence type="ECO:0008006" key="9">
    <source>
        <dbReference type="Google" id="ProtNLM"/>
    </source>
</evidence>
<dbReference type="Gene3D" id="3.40.50.300">
    <property type="entry name" value="P-loop containing nucleotide triphosphate hydrolases"/>
    <property type="match status" value="1"/>
</dbReference>
<dbReference type="Gene3D" id="2.160.20.80">
    <property type="entry name" value="E3 ubiquitin-protein ligase SopA"/>
    <property type="match status" value="1"/>
</dbReference>
<dbReference type="InterPro" id="IPR001680">
    <property type="entry name" value="WD40_rpt"/>
</dbReference>
<dbReference type="CDD" id="cd00200">
    <property type="entry name" value="WD40"/>
    <property type="match status" value="1"/>
</dbReference>
<dbReference type="Pfam" id="PF12894">
    <property type="entry name" value="ANAPC4_WD40"/>
    <property type="match status" value="1"/>
</dbReference>
<accession>A0A9P6QU48</accession>
<keyword evidence="8" id="KW-1185">Reference proteome</keyword>
<feature type="repeat" description="WD" evidence="3">
    <location>
        <begin position="1347"/>
        <end position="1379"/>
    </location>
</feature>
<dbReference type="OrthoDB" id="2414723at2759"/>
<dbReference type="SUPFAM" id="SSF141571">
    <property type="entry name" value="Pentapeptide repeat-like"/>
    <property type="match status" value="1"/>
</dbReference>
<dbReference type="InterPro" id="IPR020472">
    <property type="entry name" value="WD40_PAC1"/>
</dbReference>
<evidence type="ECO:0000256" key="4">
    <source>
        <dbReference type="SAM" id="MobiDB-lite"/>
    </source>
</evidence>
<dbReference type="SUPFAM" id="SSF50978">
    <property type="entry name" value="WD40 repeat-like"/>
    <property type="match status" value="2"/>
</dbReference>
<dbReference type="PRINTS" id="PR00320">
    <property type="entry name" value="GPROTEINBRPT"/>
</dbReference>
<feature type="repeat" description="WD" evidence="3">
    <location>
        <begin position="1305"/>
        <end position="1346"/>
    </location>
</feature>
<dbReference type="PROSITE" id="PS50082">
    <property type="entry name" value="WD_REPEATS_2"/>
    <property type="match status" value="7"/>
</dbReference>
<gene>
    <name evidence="7" type="ORF">BGZ97_002782</name>
</gene>
<organism evidence="7 8">
    <name type="scientific">Linnemannia gamsii</name>
    <dbReference type="NCBI Taxonomy" id="64522"/>
    <lineage>
        <taxon>Eukaryota</taxon>
        <taxon>Fungi</taxon>
        <taxon>Fungi incertae sedis</taxon>
        <taxon>Mucoromycota</taxon>
        <taxon>Mortierellomycotina</taxon>
        <taxon>Mortierellomycetes</taxon>
        <taxon>Mortierellales</taxon>
        <taxon>Mortierellaceae</taxon>
        <taxon>Linnemannia</taxon>
    </lineage>
</organism>
<reference evidence="7" key="1">
    <citation type="journal article" date="2020" name="Fungal Divers.">
        <title>Resolving the Mortierellaceae phylogeny through synthesis of multi-gene phylogenetics and phylogenomics.</title>
        <authorList>
            <person name="Vandepol N."/>
            <person name="Liber J."/>
            <person name="Desiro A."/>
            <person name="Na H."/>
            <person name="Kennedy M."/>
            <person name="Barry K."/>
            <person name="Grigoriev I.V."/>
            <person name="Miller A.N."/>
            <person name="O'Donnell K."/>
            <person name="Stajich J.E."/>
            <person name="Bonito G."/>
        </authorList>
    </citation>
    <scope>NUCLEOTIDE SEQUENCE</scope>
    <source>
        <strain evidence="7">NVP60</strain>
    </source>
</reference>
<proteinExistence type="predicted"/>
<dbReference type="InterPro" id="IPR001646">
    <property type="entry name" value="5peptide_repeat"/>
</dbReference>
<dbReference type="Pfam" id="PF00805">
    <property type="entry name" value="Pentapeptide"/>
    <property type="match status" value="1"/>
</dbReference>
<dbReference type="InterPro" id="IPR027417">
    <property type="entry name" value="P-loop_NTPase"/>
</dbReference>
<evidence type="ECO:0000256" key="1">
    <source>
        <dbReference type="ARBA" id="ARBA00022574"/>
    </source>
</evidence>
<dbReference type="EMBL" id="JAAAIN010001628">
    <property type="protein sequence ID" value="KAG0301433.1"/>
    <property type="molecule type" value="Genomic_DNA"/>
</dbReference>
<dbReference type="PROSITE" id="PS00678">
    <property type="entry name" value="WD_REPEATS_1"/>
    <property type="match status" value="2"/>
</dbReference>
<dbReference type="PANTHER" id="PTHR19848:SF8">
    <property type="entry name" value="F-BOX AND WD REPEAT DOMAIN CONTAINING 7"/>
    <property type="match status" value="1"/>
</dbReference>
<dbReference type="Gene3D" id="2.130.10.10">
    <property type="entry name" value="YVTN repeat-like/Quinoprotein amine dehydrogenase"/>
    <property type="match status" value="4"/>
</dbReference>
<feature type="repeat" description="WD" evidence="3">
    <location>
        <begin position="1263"/>
        <end position="1300"/>
    </location>
</feature>
<feature type="domain" description="Arm-like repeat" evidence="6">
    <location>
        <begin position="157"/>
        <end position="503"/>
    </location>
</feature>
<dbReference type="InterPro" id="IPR019775">
    <property type="entry name" value="WD40_repeat_CS"/>
</dbReference>
<protein>
    <recommendedName>
        <fullName evidence="9">WD40 repeat-like protein</fullName>
    </recommendedName>
</protein>
<dbReference type="SMART" id="SM00320">
    <property type="entry name" value="WD40"/>
    <property type="match status" value="12"/>
</dbReference>
<comment type="caution">
    <text evidence="7">The sequence shown here is derived from an EMBL/GenBank/DDBJ whole genome shotgun (WGS) entry which is preliminary data.</text>
</comment>
<sequence length="1731" mass="193368">MTKDTPLQPHTSEEGYPSNNNNNQSSKPCDTVLVTQFPLKPLGASLIVALADDDGLHPASFCTLGDNPSPTLPTDNQAILGIFPKNLPQPAIKSDLPFFTDRIEEIQQLFYCIRVIFHSQVNFSPAAAASERWTGGLVNEAEFHNTESAWIEAIRHDPVRQEHFRSLATKVVETFIEDDFKGHALIAEVVILGPVLGRDIYRSLLSCFVYKVEQDTLLDVALLQGLIQLVESASPGYLEDDDLVKILAVLRRHLEGTHKTTSEHLYQVVIAITRLIDILVNGMVKDVSRTEDHQSLVMALTELKDIVDPTLQFLVGYALQATQYIPDDESILQVLLRFGGELATMTLGVASVSMLNPVNLLNSLDRLRQAAGRIDDATNSVLDGVKSSEKDCIEAMQSLVEGLRAGAKQEWYLTLLALRTFVRDGRLADFNETVCKAHCRDILLFQLGLCQILGEIAMDTLWDFHTRHHAVNFLGALCRTITDWKRHPEVSQSVFIILTQLSELSDTAVKGHAQVVLQDLTKEGVVVTAAAASPYPLKSRLPLPESSPLLKRVQNIPELDLDLHQLKQHRLEETSKNIYIPPMAKANLQARDDDLFPLMEKVQEFLASEREVMLVLGDSGAGKSTFNLELERTLWNDYKNYGPVPLFINLPFIDNPAQDLIEKHLQHHNFSTDQIREMKLHRRFILICDGYDESQLKINIHTTNQFNQTGQWKVKIVISCRTQYLGQDYRSRFQPQPADRYQRTATNLFQESVVAPFTKEQIKTYVTRYVPLEPRPWLVEDYMRMLTTVPKLVELVSNPFLLTLALEALPVVVERHQDFSVVRFTRVQLYDTFVVHWLDINKRRLESNSLLNDDRAVFDCLLDAGFTSMGIDYSTRLASAIFNRQEGNPIVQYTQLRDKNTWKAEFFGSDPEVRLLQEASPLTRSGSRFQFLHRSILEYFFSRTIYDPARKDDYFQMSGEATSSATQLLDTNSTLFSRNLLEEPSIIQFLCERVNPDPDFERQLRSVVDRSKVDATAVIAATNAITILVKAGATFHGADLRSVKIPGADLSHGQFDSVRFQGANLRGANLGRAWLRRADFSDSQMEGVQFGEFPYLEMNNAVQSCAYSPDGRLFGATIWGGGLEIYDPSTWTRVHRLDVGWGDIRGVAFSPDSQRIVSGGGEDTVRLLDCTSGESLLVLGGHAKRVNATAFSPSGRQIASASQDRTVRLWHSETGECSFALEGHTWFVNAVMYSSDGQQLVTGGGDETIRLWDPTTGEARGVWNSAAGQVHSLAFSPDERLLASGHQDGSLQLWNFASGEPGPVVRDHLSTVTAIAFSHNNQWIATSSSDQTLRIWDASAFATVSILTGHNRCVSDVAFSPDSLQIASGGSDRKVRLWDPNSSWSSVEVKGRVEPIWWAAYSPDGQAVLTIMYITFREWNALTGAPSSVSFEVPNPFMIGTTGLLSDGSQIVQGSGEGLIHVWDRHTGVERLVWKGHSQRVLSLDISACGRWMVTVAFDKTARLWDMEDAEHACVSLELDRDTDERITRVAFSPDGRRIAVAFWDGTISIFDPHSGELLVSKKMAEDEPAALKFSPRGHQLLFNNFSTLCLWDLHSETPVVKLEGHNDGIRGAAYSPCGQWIVSCSGDHTARLWHRQPGVGEMWSCVFIIRAFTGPGIDVAWNPVVPMEFVTACEDRAVRVWRVLSEMDSSDGDGSVVVRLLWGSDLKSLCAEDLILKDAIGLDSMNRKLL</sequence>
<dbReference type="PANTHER" id="PTHR19848">
    <property type="entry name" value="WD40 REPEAT PROTEIN"/>
    <property type="match status" value="1"/>
</dbReference>
<feature type="domain" description="Anaphase-promoting complex subunit 4-like WD40" evidence="5">
    <location>
        <begin position="1520"/>
        <end position="1574"/>
    </location>
</feature>
<dbReference type="InterPro" id="IPR036322">
    <property type="entry name" value="WD40_repeat_dom_sf"/>
</dbReference>
<evidence type="ECO:0000259" key="5">
    <source>
        <dbReference type="Pfam" id="PF12894"/>
    </source>
</evidence>
<feature type="region of interest" description="Disordered" evidence="4">
    <location>
        <begin position="1"/>
        <end position="27"/>
    </location>
</feature>
<keyword evidence="1 3" id="KW-0853">WD repeat</keyword>
<dbReference type="PROSITE" id="PS50294">
    <property type="entry name" value="WD_REPEATS_REGION"/>
    <property type="match status" value="7"/>
</dbReference>
<evidence type="ECO:0000313" key="7">
    <source>
        <dbReference type="EMBL" id="KAG0301433.1"/>
    </source>
</evidence>
<dbReference type="Pfam" id="PF23948">
    <property type="entry name" value="ARM_5"/>
    <property type="match status" value="1"/>
</dbReference>
<dbReference type="Proteomes" id="UP000823405">
    <property type="component" value="Unassembled WGS sequence"/>
</dbReference>
<feature type="non-terminal residue" evidence="7">
    <location>
        <position position="1731"/>
    </location>
</feature>
<dbReference type="InterPro" id="IPR056251">
    <property type="entry name" value="Arm_rpt_dom"/>
</dbReference>
<keyword evidence="2" id="KW-0677">Repeat</keyword>
<dbReference type="InterPro" id="IPR015943">
    <property type="entry name" value="WD40/YVTN_repeat-like_dom_sf"/>
</dbReference>
<evidence type="ECO:0000256" key="3">
    <source>
        <dbReference type="PROSITE-ProRule" id="PRU00221"/>
    </source>
</evidence>
<evidence type="ECO:0000313" key="8">
    <source>
        <dbReference type="Proteomes" id="UP000823405"/>
    </source>
</evidence>
<feature type="repeat" description="WD" evidence="3">
    <location>
        <begin position="1221"/>
        <end position="1262"/>
    </location>
</feature>
<evidence type="ECO:0000256" key="2">
    <source>
        <dbReference type="ARBA" id="ARBA00022737"/>
    </source>
</evidence>
<feature type="repeat" description="WD" evidence="3">
    <location>
        <begin position="1474"/>
        <end position="1515"/>
    </location>
</feature>
<dbReference type="Pfam" id="PF00400">
    <property type="entry name" value="WD40"/>
    <property type="match status" value="8"/>
</dbReference>
<name>A0A9P6QU48_9FUNG</name>
<dbReference type="InterPro" id="IPR024977">
    <property type="entry name" value="Apc4-like_WD40_dom"/>
</dbReference>
<feature type="repeat" description="WD" evidence="3">
    <location>
        <begin position="1179"/>
        <end position="1220"/>
    </location>
</feature>